<comment type="caution">
    <text evidence="1">The sequence shown here is derived from an EMBL/GenBank/DDBJ whole genome shotgun (WGS) entry which is preliminary data.</text>
</comment>
<reference evidence="1" key="1">
    <citation type="submission" date="2023-04" db="EMBL/GenBank/DDBJ databases">
        <title>Phytophthora fragariaefolia NBRC 109709.</title>
        <authorList>
            <person name="Ichikawa N."/>
            <person name="Sato H."/>
            <person name="Tonouchi N."/>
        </authorList>
    </citation>
    <scope>NUCLEOTIDE SEQUENCE</scope>
    <source>
        <strain evidence="1">NBRC 109709</strain>
    </source>
</reference>
<evidence type="ECO:0000313" key="2">
    <source>
        <dbReference type="Proteomes" id="UP001165121"/>
    </source>
</evidence>
<keyword evidence="2" id="KW-1185">Reference proteome</keyword>
<gene>
    <name evidence="1" type="ORF">Pfra01_002020400</name>
</gene>
<evidence type="ECO:0000313" key="1">
    <source>
        <dbReference type="EMBL" id="GMF50551.1"/>
    </source>
</evidence>
<protein>
    <submittedName>
        <fullName evidence="1">Unnamed protein product</fullName>
    </submittedName>
</protein>
<proteinExistence type="predicted"/>
<dbReference type="AlphaFoldDB" id="A0A9W6Y2T5"/>
<sequence length="192" mass="21446">MGMRTLPSQVVWWGHAGGSGLVFAWRQVRNGDHDDGHVLERVCRLCGEREAEAPGALEPDCEVAKMLHQSLETVSYDAFKAFILQSSNVGIRAEITEIEMHSAHLMSVKYARVPKWPTTNSSGAKVLDVPVQERLKLAVIFDITEHVSLNLPDSDDVEDVAVRRNKSIWQFDSDVSRSGGIDWTIEPLHLVM</sequence>
<dbReference type="EMBL" id="BSXT01002719">
    <property type="protein sequence ID" value="GMF50551.1"/>
    <property type="molecule type" value="Genomic_DNA"/>
</dbReference>
<dbReference type="OrthoDB" id="115153at2759"/>
<dbReference type="Proteomes" id="UP001165121">
    <property type="component" value="Unassembled WGS sequence"/>
</dbReference>
<name>A0A9W6Y2T5_9STRA</name>
<organism evidence="1 2">
    <name type="scientific">Phytophthora fragariaefolia</name>
    <dbReference type="NCBI Taxonomy" id="1490495"/>
    <lineage>
        <taxon>Eukaryota</taxon>
        <taxon>Sar</taxon>
        <taxon>Stramenopiles</taxon>
        <taxon>Oomycota</taxon>
        <taxon>Peronosporomycetes</taxon>
        <taxon>Peronosporales</taxon>
        <taxon>Peronosporaceae</taxon>
        <taxon>Phytophthora</taxon>
    </lineage>
</organism>
<accession>A0A9W6Y2T5</accession>